<evidence type="ECO:0000313" key="2">
    <source>
        <dbReference type="Proteomes" id="UP000248039"/>
    </source>
</evidence>
<dbReference type="SUPFAM" id="SSF47203">
    <property type="entry name" value="Acyl-CoA dehydrogenase C-terminal domain-like"/>
    <property type="match status" value="1"/>
</dbReference>
<accession>A0A2V4P6A3</accession>
<dbReference type="SUPFAM" id="SSF56645">
    <property type="entry name" value="Acyl-CoA dehydrogenase NM domain-like"/>
    <property type="match status" value="1"/>
</dbReference>
<proteinExistence type="predicted"/>
<name>A0A2V4P6A3_9ACTN</name>
<reference evidence="1 2" key="1">
    <citation type="submission" date="2018-03" db="EMBL/GenBank/DDBJ databases">
        <title>Bioinformatic expansion and discovery of thiopeptide antibiotics.</title>
        <authorList>
            <person name="Schwalen C.J."/>
            <person name="Hudson G.A."/>
            <person name="Mitchell D.A."/>
        </authorList>
    </citation>
    <scope>NUCLEOTIDE SEQUENCE [LARGE SCALE GENOMIC DNA]</scope>
    <source>
        <strain evidence="1 2">ATCC 21389</strain>
    </source>
</reference>
<dbReference type="AlphaFoldDB" id="A0A2V4P6A3"/>
<protein>
    <submittedName>
        <fullName evidence="1">Acyl-CoA dehydrogenase</fullName>
    </submittedName>
</protein>
<dbReference type="InterPro" id="IPR036250">
    <property type="entry name" value="AcylCo_DH-like_C"/>
</dbReference>
<dbReference type="PANTHER" id="PTHR43884">
    <property type="entry name" value="ACYL-COA DEHYDROGENASE"/>
    <property type="match status" value="1"/>
</dbReference>
<dbReference type="Proteomes" id="UP000248039">
    <property type="component" value="Unassembled WGS sequence"/>
</dbReference>
<organism evidence="1 2">
    <name type="scientific">Streptomyces tateyamensis</name>
    <dbReference type="NCBI Taxonomy" id="565073"/>
    <lineage>
        <taxon>Bacteria</taxon>
        <taxon>Bacillati</taxon>
        <taxon>Actinomycetota</taxon>
        <taxon>Actinomycetes</taxon>
        <taxon>Kitasatosporales</taxon>
        <taxon>Streptomycetaceae</taxon>
        <taxon>Streptomyces</taxon>
    </lineage>
</organism>
<dbReference type="RefSeq" id="WP_110670057.1">
    <property type="nucleotide sequence ID" value="NZ_PYBW01000049.1"/>
</dbReference>
<dbReference type="GO" id="GO:0050660">
    <property type="term" value="F:flavin adenine dinucleotide binding"/>
    <property type="evidence" value="ECO:0007669"/>
    <property type="project" value="InterPro"/>
</dbReference>
<dbReference type="OrthoDB" id="3860847at2"/>
<comment type="caution">
    <text evidence="1">The sequence shown here is derived from an EMBL/GenBank/DDBJ whole genome shotgun (WGS) entry which is preliminary data.</text>
</comment>
<dbReference type="InterPro" id="IPR037069">
    <property type="entry name" value="AcylCoA_DH/ox_N_sf"/>
</dbReference>
<dbReference type="InterPro" id="IPR046373">
    <property type="entry name" value="Acyl-CoA_Oxase/DH_mid-dom_sf"/>
</dbReference>
<dbReference type="EMBL" id="PYBW01000049">
    <property type="protein sequence ID" value="PYC78546.1"/>
    <property type="molecule type" value="Genomic_DNA"/>
</dbReference>
<dbReference type="Gene3D" id="1.20.140.10">
    <property type="entry name" value="Butyryl-CoA Dehydrogenase, subunit A, domain 3"/>
    <property type="match status" value="1"/>
</dbReference>
<dbReference type="GO" id="GO:0003995">
    <property type="term" value="F:acyl-CoA dehydrogenase activity"/>
    <property type="evidence" value="ECO:0007669"/>
    <property type="project" value="TreeGrafter"/>
</dbReference>
<dbReference type="InterPro" id="IPR009100">
    <property type="entry name" value="AcylCoA_DH/oxidase_NM_dom_sf"/>
</dbReference>
<dbReference type="Gene3D" id="2.40.110.10">
    <property type="entry name" value="Butyryl-CoA Dehydrogenase, subunit A, domain 2"/>
    <property type="match status" value="1"/>
</dbReference>
<evidence type="ECO:0000313" key="1">
    <source>
        <dbReference type="EMBL" id="PYC78546.1"/>
    </source>
</evidence>
<keyword evidence="2" id="KW-1185">Reference proteome</keyword>
<gene>
    <name evidence="1" type="ORF">C7C46_15655</name>
</gene>
<dbReference type="Gene3D" id="1.10.540.10">
    <property type="entry name" value="Acyl-CoA dehydrogenase/oxidase, N-terminal domain"/>
    <property type="match status" value="1"/>
</dbReference>
<dbReference type="PANTHER" id="PTHR43884:SF12">
    <property type="entry name" value="ISOVALERYL-COA DEHYDROGENASE, MITOCHONDRIAL-RELATED"/>
    <property type="match status" value="1"/>
</dbReference>
<sequence length="580" mass="62495">MGTALHRPTGELAVPERVARLEELLGDPTEPANPVGYTRLLEADRRAELCHEAEGLLDEFGMSAEYVPTALGGRLDSVDTLVRVMRPVFRRDVSTGMGYGFMSFMGASDVWMAGTERQRARVAELLLAGGKVSIAQHETAHSNDLVRSEIRATPAGGGFLLGGTKPMINNLARAGAVALFCRGHEQGSRSHSVMLIDPAELPGEFTVRPYPPAVGMRGCQWAGLELGAGNWVSRDRLLGPEGSGLTTALRSFQISRTLAAALAVGAVDASLRIAVRCQYEDGSRPSGREALDPQRTAGALSGAFVDLLLFDALAMVATRAVHLLPGQTSLYSAAVKYLLPRVLGTTMYDLSIVLGSQLYVREGTLGAFQKHLRDLQVITLGHAGSVACQATLLPQLRGLARHSWFNDQEAPPELFRPGDELGPFRYQELDIASGHDSLAAVLVAVASALPGNTPLLRVFATLVRELTEELRDLRDRLLALPVPAHGTPVGPGAFALSERYSLVLAAAAVVGVWWWHQQDDRDPFLASPAWAVLALRKIARALGARVPELPAECQTRVHHEVLARFGDRRSFDLYNTPVAG</sequence>